<sequence>MNRVREPEVLLSEAVTRARRFYLRLVDPEGDLPDDLALSRSRDYHHLLLAGRQIRALGTREAFRHTLNNLFSDDPGLSQRAARDLEHLWAGMMDWPDPDRPVLLN</sequence>
<evidence type="ECO:0000313" key="1">
    <source>
        <dbReference type="EMBL" id="THD85435.1"/>
    </source>
</evidence>
<dbReference type="EMBL" id="SSND01000001">
    <property type="protein sequence ID" value="THD85435.1"/>
    <property type="molecule type" value="Genomic_DNA"/>
</dbReference>
<dbReference type="AlphaFoldDB" id="A0A4S3MU38"/>
<evidence type="ECO:0000313" key="2">
    <source>
        <dbReference type="Proteomes" id="UP000309450"/>
    </source>
</evidence>
<gene>
    <name evidence="1" type="ORF">E7811_06990</name>
</gene>
<name>A0A4S3MU38_9RHOB</name>
<dbReference type="Proteomes" id="UP000309450">
    <property type="component" value="Unassembled WGS sequence"/>
</dbReference>
<dbReference type="OrthoDB" id="7210452at2"/>
<organism evidence="1 2">
    <name type="scientific">Aliigemmobacter aestuarii</name>
    <dbReference type="NCBI Taxonomy" id="1445661"/>
    <lineage>
        <taxon>Bacteria</taxon>
        <taxon>Pseudomonadati</taxon>
        <taxon>Pseudomonadota</taxon>
        <taxon>Alphaproteobacteria</taxon>
        <taxon>Rhodobacterales</taxon>
        <taxon>Paracoccaceae</taxon>
        <taxon>Aliigemmobacter</taxon>
    </lineage>
</organism>
<comment type="caution">
    <text evidence="1">The sequence shown here is derived from an EMBL/GenBank/DDBJ whole genome shotgun (WGS) entry which is preliminary data.</text>
</comment>
<accession>A0A4S3MU38</accession>
<proteinExistence type="predicted"/>
<protein>
    <submittedName>
        <fullName evidence="1">Uncharacterized protein</fullName>
    </submittedName>
</protein>
<keyword evidence="2" id="KW-1185">Reference proteome</keyword>
<reference evidence="1 2" key="1">
    <citation type="submission" date="2019-04" db="EMBL/GenBank/DDBJ databases">
        <title>Draft genome sequence of Gemmobacter aestuarii sp. nov.</title>
        <authorList>
            <person name="Hameed A."/>
            <person name="Lin S.-Y."/>
            <person name="Shahina M."/>
            <person name="Lai W.-A."/>
            <person name="Young C.-C."/>
        </authorList>
    </citation>
    <scope>NUCLEOTIDE SEQUENCE [LARGE SCALE GENOMIC DNA]</scope>
    <source>
        <strain evidence="1 2">CC-PW-75</strain>
    </source>
</reference>
<dbReference type="RefSeq" id="WP_136393809.1">
    <property type="nucleotide sequence ID" value="NZ_SSND01000001.1"/>
</dbReference>